<keyword evidence="6 7" id="KW-0472">Membrane</keyword>
<name>A0ABD3KTJ6_EUCGL</name>
<dbReference type="Pfam" id="PF13962">
    <property type="entry name" value="PGG"/>
    <property type="match status" value="1"/>
</dbReference>
<feature type="transmembrane region" description="Helical" evidence="7">
    <location>
        <begin position="108"/>
        <end position="135"/>
    </location>
</feature>
<feature type="domain" description="PGG" evidence="8">
    <location>
        <begin position="68"/>
        <end position="163"/>
    </location>
</feature>
<dbReference type="EMBL" id="JBJKBG010000004">
    <property type="protein sequence ID" value="KAL3742667.1"/>
    <property type="molecule type" value="Genomic_DNA"/>
</dbReference>
<evidence type="ECO:0000256" key="1">
    <source>
        <dbReference type="ARBA" id="ARBA00004141"/>
    </source>
</evidence>
<dbReference type="PANTHER" id="PTHR24186">
    <property type="entry name" value="PROTEIN PHOSPHATASE 1 REGULATORY SUBUNIT"/>
    <property type="match status" value="1"/>
</dbReference>
<keyword evidence="10" id="KW-1185">Reference proteome</keyword>
<organism evidence="9 10">
    <name type="scientific">Eucalyptus globulus</name>
    <name type="common">Tasmanian blue gum</name>
    <dbReference type="NCBI Taxonomy" id="34317"/>
    <lineage>
        <taxon>Eukaryota</taxon>
        <taxon>Viridiplantae</taxon>
        <taxon>Streptophyta</taxon>
        <taxon>Embryophyta</taxon>
        <taxon>Tracheophyta</taxon>
        <taxon>Spermatophyta</taxon>
        <taxon>Magnoliopsida</taxon>
        <taxon>eudicotyledons</taxon>
        <taxon>Gunneridae</taxon>
        <taxon>Pentapetalae</taxon>
        <taxon>rosids</taxon>
        <taxon>malvids</taxon>
        <taxon>Myrtales</taxon>
        <taxon>Myrtaceae</taxon>
        <taxon>Myrtoideae</taxon>
        <taxon>Eucalypteae</taxon>
        <taxon>Eucalyptus</taxon>
    </lineage>
</organism>
<protein>
    <recommendedName>
        <fullName evidence="8">PGG domain-containing protein</fullName>
    </recommendedName>
</protein>
<proteinExistence type="predicted"/>
<comment type="caution">
    <text evidence="9">The sequence shown here is derived from an EMBL/GenBank/DDBJ whole genome shotgun (WGS) entry which is preliminary data.</text>
</comment>
<evidence type="ECO:0000313" key="9">
    <source>
        <dbReference type="EMBL" id="KAL3742667.1"/>
    </source>
</evidence>
<evidence type="ECO:0000256" key="2">
    <source>
        <dbReference type="ARBA" id="ARBA00022692"/>
    </source>
</evidence>
<dbReference type="AlphaFoldDB" id="A0ABD3KTJ6"/>
<keyword evidence="4 7" id="KW-1133">Transmembrane helix</keyword>
<evidence type="ECO:0000313" key="10">
    <source>
        <dbReference type="Proteomes" id="UP001634007"/>
    </source>
</evidence>
<reference evidence="9 10" key="1">
    <citation type="submission" date="2024-11" db="EMBL/GenBank/DDBJ databases">
        <title>Chromosome-level genome assembly of Eucalyptus globulus Labill. provides insights into its genome evolution.</title>
        <authorList>
            <person name="Li X."/>
        </authorList>
    </citation>
    <scope>NUCLEOTIDE SEQUENCE [LARGE SCALE GENOMIC DNA]</scope>
    <source>
        <strain evidence="9">CL2024</strain>
        <tissue evidence="9">Fresh tender leaves</tissue>
    </source>
</reference>
<evidence type="ECO:0000256" key="3">
    <source>
        <dbReference type="ARBA" id="ARBA00022737"/>
    </source>
</evidence>
<evidence type="ECO:0000259" key="8">
    <source>
        <dbReference type="Pfam" id="PF13962"/>
    </source>
</evidence>
<feature type="transmembrane region" description="Helical" evidence="7">
    <location>
        <begin position="71"/>
        <end position="88"/>
    </location>
</feature>
<dbReference type="PANTHER" id="PTHR24186:SF37">
    <property type="entry name" value="PGG DOMAIN-CONTAINING PROTEIN"/>
    <property type="match status" value="1"/>
</dbReference>
<feature type="transmembrane region" description="Helical" evidence="7">
    <location>
        <begin position="15"/>
        <end position="33"/>
    </location>
</feature>
<keyword evidence="5" id="KW-0040">ANK repeat</keyword>
<dbReference type="Proteomes" id="UP001634007">
    <property type="component" value="Unassembled WGS sequence"/>
</dbReference>
<feature type="transmembrane region" description="Helical" evidence="7">
    <location>
        <begin position="147"/>
        <end position="167"/>
    </location>
</feature>
<evidence type="ECO:0000256" key="5">
    <source>
        <dbReference type="ARBA" id="ARBA00023043"/>
    </source>
</evidence>
<comment type="subcellular location">
    <subcellularLocation>
        <location evidence="1">Membrane</location>
        <topology evidence="1">Multi-pass membrane protein</topology>
    </subcellularLocation>
</comment>
<dbReference type="GO" id="GO:0016020">
    <property type="term" value="C:membrane"/>
    <property type="evidence" value="ECO:0007669"/>
    <property type="project" value="UniProtKB-SubCell"/>
</dbReference>
<feature type="transmembrane region" description="Helical" evidence="7">
    <location>
        <begin position="173"/>
        <end position="193"/>
    </location>
</feature>
<keyword evidence="2 7" id="KW-0812">Transmembrane</keyword>
<accession>A0ABD3KTJ6</accession>
<sequence>MILPIPILTKTTEAILGPASSLLTLLSLSLSVCGEKMSESKKTPPRNLAENWFRFFQYDPEHDKPGHVRDILLIIATLIATITFQAGVNPPGGIWQDNEKGHAAGRAIYASHHIAFSMFLISNTFAFSTSLLVIVCLTYRFPLHFEICVATASMMVTYASAIFAVTPHESVKFRYVLFAGSLPVICRCIVQLWGRRNRKSKQPPNSENQQ</sequence>
<evidence type="ECO:0000256" key="4">
    <source>
        <dbReference type="ARBA" id="ARBA00022989"/>
    </source>
</evidence>
<dbReference type="InterPro" id="IPR026961">
    <property type="entry name" value="PGG_dom"/>
</dbReference>
<keyword evidence="3" id="KW-0677">Repeat</keyword>
<evidence type="ECO:0000256" key="7">
    <source>
        <dbReference type="SAM" id="Phobius"/>
    </source>
</evidence>
<gene>
    <name evidence="9" type="ORF">ACJRO7_018048</name>
</gene>
<evidence type="ECO:0000256" key="6">
    <source>
        <dbReference type="ARBA" id="ARBA00023136"/>
    </source>
</evidence>